<reference evidence="9 10" key="1">
    <citation type="journal article" date="2015" name="Int. J. Syst. Evol. Microbiol.">
        <title>Tumebacillus algifaecis sp. nov., isolated from decomposing algal scum.</title>
        <authorList>
            <person name="Wu Y.F."/>
            <person name="Zhang B."/>
            <person name="Xing P."/>
            <person name="Wu Q.L."/>
            <person name="Liu S.J."/>
        </authorList>
    </citation>
    <scope>NUCLEOTIDE SEQUENCE [LARGE SCALE GENOMIC DNA]</scope>
    <source>
        <strain evidence="9 10">THMBR28</strain>
    </source>
</reference>
<keyword evidence="5 7" id="KW-0067">ATP-binding</keyword>
<evidence type="ECO:0000256" key="1">
    <source>
        <dbReference type="ARBA" id="ARBA00007420"/>
    </source>
</evidence>
<organism evidence="9 10">
    <name type="scientific">Tumebacillus algifaecis</name>
    <dbReference type="NCBI Taxonomy" id="1214604"/>
    <lineage>
        <taxon>Bacteria</taxon>
        <taxon>Bacillati</taxon>
        <taxon>Bacillota</taxon>
        <taxon>Bacilli</taxon>
        <taxon>Bacillales</taxon>
        <taxon>Alicyclobacillaceae</taxon>
        <taxon>Tumebacillus</taxon>
    </lineage>
</organism>
<accession>A0A223CW42</accession>
<dbReference type="OrthoDB" id="9776634at2"/>
<dbReference type="AlphaFoldDB" id="A0A223CW42"/>
<comment type="similarity">
    <text evidence="1">Belongs to the DCK/DGK family.</text>
</comment>
<dbReference type="GO" id="GO:0019136">
    <property type="term" value="F:deoxynucleoside kinase activity"/>
    <property type="evidence" value="ECO:0007669"/>
    <property type="project" value="InterPro"/>
</dbReference>
<dbReference type="PANTHER" id="PTHR10513:SF46">
    <property type="entry name" value="DEOXYGUANOSINE KINASE"/>
    <property type="match status" value="1"/>
</dbReference>
<dbReference type="SUPFAM" id="SSF52540">
    <property type="entry name" value="P-loop containing nucleoside triphosphate hydrolases"/>
    <property type="match status" value="1"/>
</dbReference>
<evidence type="ECO:0000256" key="5">
    <source>
        <dbReference type="ARBA" id="ARBA00022840"/>
    </source>
</evidence>
<evidence type="ECO:0000256" key="7">
    <source>
        <dbReference type="PIRSR" id="PIRSR000705-3"/>
    </source>
</evidence>
<dbReference type="Pfam" id="PF01712">
    <property type="entry name" value="dNK"/>
    <property type="match status" value="1"/>
</dbReference>
<feature type="binding site" evidence="7">
    <location>
        <begin position="11"/>
        <end position="19"/>
    </location>
    <ligand>
        <name>ATP</name>
        <dbReference type="ChEBI" id="CHEBI:30616"/>
    </ligand>
</feature>
<evidence type="ECO:0000256" key="2">
    <source>
        <dbReference type="ARBA" id="ARBA00022679"/>
    </source>
</evidence>
<dbReference type="GO" id="GO:0005737">
    <property type="term" value="C:cytoplasm"/>
    <property type="evidence" value="ECO:0007669"/>
    <property type="project" value="TreeGrafter"/>
</dbReference>
<name>A0A223CW42_9BACL</name>
<dbReference type="InterPro" id="IPR050566">
    <property type="entry name" value="Deoxyribonucleoside_kinase"/>
</dbReference>
<evidence type="ECO:0000313" key="10">
    <source>
        <dbReference type="Proteomes" id="UP000214688"/>
    </source>
</evidence>
<dbReference type="Proteomes" id="UP000214688">
    <property type="component" value="Chromosome"/>
</dbReference>
<feature type="domain" description="Deoxynucleoside kinase" evidence="8">
    <location>
        <begin position="7"/>
        <end position="205"/>
    </location>
</feature>
<evidence type="ECO:0000256" key="3">
    <source>
        <dbReference type="ARBA" id="ARBA00022741"/>
    </source>
</evidence>
<keyword evidence="3 7" id="KW-0547">Nucleotide-binding</keyword>
<feature type="binding site" evidence="7">
    <location>
        <begin position="186"/>
        <end position="188"/>
    </location>
    <ligand>
        <name>ATP</name>
        <dbReference type="ChEBI" id="CHEBI:30616"/>
    </ligand>
</feature>
<dbReference type="PIRSF" id="PIRSF000705">
    <property type="entry name" value="DNK"/>
    <property type="match status" value="1"/>
</dbReference>
<dbReference type="InterPro" id="IPR027417">
    <property type="entry name" value="P-loop_NTPase"/>
</dbReference>
<protein>
    <submittedName>
        <fullName evidence="9">Deoxynucleoside kinase</fullName>
    </submittedName>
</protein>
<proteinExistence type="inferred from homology"/>
<evidence type="ECO:0000259" key="8">
    <source>
        <dbReference type="Pfam" id="PF01712"/>
    </source>
</evidence>
<dbReference type="InterPro" id="IPR002624">
    <property type="entry name" value="DCK/DGK"/>
</dbReference>
<evidence type="ECO:0000256" key="6">
    <source>
        <dbReference type="PIRSR" id="PIRSR000705-1"/>
    </source>
</evidence>
<dbReference type="CDD" id="cd01673">
    <property type="entry name" value="dNK"/>
    <property type="match status" value="1"/>
</dbReference>
<keyword evidence="2" id="KW-0808">Transferase</keyword>
<feature type="active site" description="Proton acceptor" evidence="6">
    <location>
        <position position="80"/>
    </location>
</feature>
<dbReference type="EMBL" id="CP022657">
    <property type="protein sequence ID" value="ASS73536.1"/>
    <property type="molecule type" value="Genomic_DNA"/>
</dbReference>
<evidence type="ECO:0000313" key="9">
    <source>
        <dbReference type="EMBL" id="ASS73536.1"/>
    </source>
</evidence>
<dbReference type="KEGG" id="tab:CIG75_00120"/>
<sequence length="214" mass="25502">MPLPQFITVEGPIGIGKTSLARAINQRYGYHLLQEIVEENPFLGRFYDNIEEWSFQTEMFFLCNRFKQLTDISNLYLKQDQSVVSDYNIFKNTIFAQRTLHKTELDKYLKIYDILTSDMPQATLIIHLNASVETIMNRIAKRGRKIETNIDPTYIRDLRDDYEMFLERYRYLHPEVPILQLDGDELDFVARPEDLEYVFRMIEETMNKEQLEHA</sequence>
<keyword evidence="10" id="KW-1185">Reference proteome</keyword>
<dbReference type="PANTHER" id="PTHR10513">
    <property type="entry name" value="DEOXYNUCLEOSIDE KINASE"/>
    <property type="match status" value="1"/>
</dbReference>
<feature type="binding site" evidence="7">
    <location>
        <begin position="138"/>
        <end position="142"/>
    </location>
    <ligand>
        <name>ATP</name>
        <dbReference type="ChEBI" id="CHEBI:30616"/>
    </ligand>
</feature>
<gene>
    <name evidence="9" type="ORF">CIG75_00120</name>
</gene>
<dbReference type="FunFam" id="3.40.50.300:FF:000659">
    <property type="entry name" value="Deoxyguanosine kinase"/>
    <property type="match status" value="1"/>
</dbReference>
<dbReference type="Gene3D" id="3.40.50.300">
    <property type="entry name" value="P-loop containing nucleotide triphosphate hydrolases"/>
    <property type="match status" value="1"/>
</dbReference>
<dbReference type="InterPro" id="IPR031314">
    <property type="entry name" value="DNK_dom"/>
</dbReference>
<dbReference type="RefSeq" id="WP_094234797.1">
    <property type="nucleotide sequence ID" value="NZ_CP022657.1"/>
</dbReference>
<evidence type="ECO:0000256" key="4">
    <source>
        <dbReference type="ARBA" id="ARBA00022777"/>
    </source>
</evidence>
<keyword evidence="4 9" id="KW-0418">Kinase</keyword>
<dbReference type="GO" id="GO:0005524">
    <property type="term" value="F:ATP binding"/>
    <property type="evidence" value="ECO:0007669"/>
    <property type="project" value="UniProtKB-KW"/>
</dbReference>